<sequence>MEQVNLIPFYACAIAFARHIRLDLESEYSKNAVAYYNAAKQSEYYNTLFSEELSLQTEEAYKKALGIVEYSYTEDEQAQTSLDILFKKGYRKLYNIFKRLPKDEPIHFNSVIREAIYAKLAKSDHVSDDNFNGHLFAGYYFLNMWPQELVQERKECDELLYFIANYGYNPERRIQKGLKKYDCAFQERAKSYISQLPKDLFKQIQLAPKDEEFGYTTVFDIESLSSVSIFSELQFTREDLEAIAIAYMHGKRGGIREDFLTYAKYTSYILGMCKAYKQSKEYYFQHNREDVYIEVESIKNELLQAKSALSESQERRISEQKACTEQVQRLSDEINLLKQKNDALKSELQKVEGERRELYALREHIFSLESDSETEITNELSKEQIQQLKNISGTIVGGHPNLIKKLKTYLPDWQYISAGDVSTVRNAALKKSDFVFFVTAHLSHKLYYAMIAQAQDWNAKIGYLSRINIDYALQEIYILVNSSI</sequence>
<name>A0A8S5RIN7_9VIRU</name>
<reference evidence="2" key="1">
    <citation type="journal article" date="2021" name="Proc. Natl. Acad. Sci. U.S.A.">
        <title>A Catalog of Tens of Thousands of Viruses from Human Metagenomes Reveals Hidden Associations with Chronic Diseases.</title>
        <authorList>
            <person name="Tisza M.J."/>
            <person name="Buck C.B."/>
        </authorList>
    </citation>
    <scope>NUCLEOTIDE SEQUENCE</scope>
    <source>
        <strain evidence="2">CtHG14</strain>
    </source>
</reference>
<evidence type="ECO:0000313" key="2">
    <source>
        <dbReference type="EMBL" id="DAE31248.1"/>
    </source>
</evidence>
<keyword evidence="1" id="KW-0175">Coiled coil</keyword>
<evidence type="ECO:0000256" key="1">
    <source>
        <dbReference type="SAM" id="Coils"/>
    </source>
</evidence>
<evidence type="ECO:0008006" key="3">
    <source>
        <dbReference type="Google" id="ProtNLM"/>
    </source>
</evidence>
<protein>
    <recommendedName>
        <fullName evidence="3">DUF2325 domain-containing protein</fullName>
    </recommendedName>
</protein>
<feature type="coiled-coil region" evidence="1">
    <location>
        <begin position="295"/>
        <end position="361"/>
    </location>
</feature>
<proteinExistence type="predicted"/>
<accession>A0A8S5RIN7</accession>
<dbReference type="EMBL" id="BK059106">
    <property type="protein sequence ID" value="DAE31248.1"/>
    <property type="molecule type" value="Genomic_DNA"/>
</dbReference>
<organism evidence="2">
    <name type="scientific">virus sp. ctHG14</name>
    <dbReference type="NCBI Taxonomy" id="2827626"/>
    <lineage>
        <taxon>Viruses</taxon>
    </lineage>
</organism>